<organism evidence="1">
    <name type="scientific">mine drainage metagenome</name>
    <dbReference type="NCBI Taxonomy" id="410659"/>
    <lineage>
        <taxon>unclassified sequences</taxon>
        <taxon>metagenomes</taxon>
        <taxon>ecological metagenomes</taxon>
    </lineage>
</organism>
<proteinExistence type="predicted"/>
<name>A0A1J5RS51_9ZZZZ</name>
<sequence>MNNEMQKTVPIENSYTASNKIRTNLFSVEMAEPVTIVHVDQKCEGNLDSIKWPELKKMSVEISKLLTGTFEYIDLTVSVKHYYRLLENQCYSGSSIDLLGVDLSHEKINLIQSACLLLVNNIVENSNKEETQAGVAELSEVQIQLIAEQSKKFLQKFGGSKLRTPIHILGNNFAIKCAGKFKAKPTINIVAPVSERVFGKVDAISLHGRKFEIIERNKVSKISVLFDRNNHFAKLKFLLGEESENEFTIQKEIDGKGVEVNTLLEMNLEK</sequence>
<protein>
    <submittedName>
        <fullName evidence="1">Uncharacterized protein</fullName>
    </submittedName>
</protein>
<reference evidence="1" key="1">
    <citation type="submission" date="2016-10" db="EMBL/GenBank/DDBJ databases">
        <title>Sequence of Gallionella enrichment culture.</title>
        <authorList>
            <person name="Poehlein A."/>
            <person name="Muehling M."/>
            <person name="Daniel R."/>
        </authorList>
    </citation>
    <scope>NUCLEOTIDE SEQUENCE</scope>
</reference>
<accession>A0A1J5RS51</accession>
<evidence type="ECO:0000313" key="1">
    <source>
        <dbReference type="EMBL" id="OIQ98490.1"/>
    </source>
</evidence>
<comment type="caution">
    <text evidence="1">The sequence shown here is derived from an EMBL/GenBank/DDBJ whole genome shotgun (WGS) entry which is preliminary data.</text>
</comment>
<gene>
    <name evidence="1" type="ORF">GALL_194650</name>
</gene>
<dbReference type="EMBL" id="MLJW01000118">
    <property type="protein sequence ID" value="OIQ98490.1"/>
    <property type="molecule type" value="Genomic_DNA"/>
</dbReference>
<dbReference type="AlphaFoldDB" id="A0A1J5RS51"/>